<protein>
    <submittedName>
        <fullName evidence="1">Uncharacterized protein</fullName>
    </submittedName>
</protein>
<evidence type="ECO:0000313" key="1">
    <source>
        <dbReference type="EMBL" id="EHK54747.1"/>
    </source>
</evidence>
<gene>
    <name evidence="1" type="ORF">MAXJ12_23517</name>
</gene>
<accession>H0HWY6</accession>
<dbReference type="RefSeq" id="WP_008838293.1">
    <property type="nucleotide sequence ID" value="NZ_AHAM01000196.1"/>
</dbReference>
<evidence type="ECO:0000313" key="2">
    <source>
        <dbReference type="Proteomes" id="UP000003250"/>
    </source>
</evidence>
<proteinExistence type="predicted"/>
<name>H0HWY6_9HYPH</name>
<dbReference type="OrthoDB" id="8450767at2"/>
<sequence length="106" mass="11894">MNWRKYFEQLRPDQFDGRTNALIRSLLDGKDLNRLDARTQRQLRAILKEHERKRSWLKGKTSCPTCAGEGLAVAPDPGNAPIVKNGVGFLPSPCAECKGQGYVETH</sequence>
<dbReference type="PATRIC" id="fig|1107882.3.peg.4579"/>
<keyword evidence="2" id="KW-1185">Reference proteome</keyword>
<dbReference type="AlphaFoldDB" id="H0HWY6"/>
<dbReference type="EMBL" id="AHAM01000196">
    <property type="protein sequence ID" value="EHK54747.1"/>
    <property type="molecule type" value="Genomic_DNA"/>
</dbReference>
<dbReference type="Proteomes" id="UP000003250">
    <property type="component" value="Unassembled WGS sequence"/>
</dbReference>
<dbReference type="Gene3D" id="6.20.20.10">
    <property type="match status" value="1"/>
</dbReference>
<organism evidence="1 2">
    <name type="scientific">Mesorhizobium alhagi CCNWXJ12-2</name>
    <dbReference type="NCBI Taxonomy" id="1107882"/>
    <lineage>
        <taxon>Bacteria</taxon>
        <taxon>Pseudomonadati</taxon>
        <taxon>Pseudomonadota</taxon>
        <taxon>Alphaproteobacteria</taxon>
        <taxon>Hyphomicrobiales</taxon>
        <taxon>Phyllobacteriaceae</taxon>
        <taxon>Allomesorhizobium</taxon>
    </lineage>
</organism>
<reference evidence="1 2" key="1">
    <citation type="journal article" date="2012" name="J. Bacteriol.">
        <title>Draft Genome Sequence of Mesorhizobium alhagi CCNWXJ12-2T, a Novel Salt-Resistant Species Isolated from the Desert of Northwestern China.</title>
        <authorList>
            <person name="Zhou M."/>
            <person name="Chen W."/>
            <person name="Chen H."/>
            <person name="Wei G."/>
        </authorList>
    </citation>
    <scope>NUCLEOTIDE SEQUENCE [LARGE SCALE GENOMIC DNA]</scope>
    <source>
        <strain evidence="1 2">CCNWXJ12-2</strain>
    </source>
</reference>